<keyword evidence="2" id="KW-0472">Membrane</keyword>
<sequence length="427" mass="48323">MKDYFKGMKDKKRRIILLTLVVAVIAVVAYIFYPVRTLNKPSVTKKNTVIKRLPNPHIPGLIEAYEKELDKLFSISGTPGAAIAIVKDSTIVYMKGFGVKASNKKGVVDQNTVFRIASVSKCFASFLTGILVEDHILQWNDPVIKYLPEFSLYSPEQTKLLTISNVLSHTTGLPYHTYTNLVEEGIELNLLLDRLKEVKPSSEIGKEYSYQNVAYSLIGGVIQKATGKMYETEIKERVFAPLGMKNASIDYKTLLANPNIAEPHRRTRQRWVPAKITDTYYNVAPAGGINASINDMAQWMIALLGHRKDVISRTTLDELYKPFILARSKNRNYRKLQKLTKSYYGLGWRILHYPNDTLIYHGGYVNGYRSEVALNPKDDIAICILANSPGELADNGIPVFFGLYNEYREKILAWDKQEKLKYATPAL</sequence>
<protein>
    <submittedName>
        <fullName evidence="4">Beta-lactamase family protein</fullName>
    </submittedName>
</protein>
<feature type="transmembrane region" description="Helical" evidence="2">
    <location>
        <begin position="15"/>
        <end position="33"/>
    </location>
</feature>
<evidence type="ECO:0000256" key="1">
    <source>
        <dbReference type="ARBA" id="ARBA00038473"/>
    </source>
</evidence>
<feature type="domain" description="Beta-lactamase-related" evidence="3">
    <location>
        <begin position="76"/>
        <end position="393"/>
    </location>
</feature>
<accession>A0ABS5VNZ0</accession>
<gene>
    <name evidence="4" type="ORF">KK060_07730</name>
</gene>
<dbReference type="InterPro" id="IPR001466">
    <property type="entry name" value="Beta-lactam-related"/>
</dbReference>
<evidence type="ECO:0000256" key="2">
    <source>
        <dbReference type="SAM" id="Phobius"/>
    </source>
</evidence>
<dbReference type="EMBL" id="JAHESD010000012">
    <property type="protein sequence ID" value="MBT1703165.1"/>
    <property type="molecule type" value="Genomic_DNA"/>
</dbReference>
<dbReference type="PANTHER" id="PTHR22935:SF95">
    <property type="entry name" value="BETA-LACTAMASE-LIKE 1-RELATED"/>
    <property type="match status" value="1"/>
</dbReference>
<name>A0ABS5VNZ0_9BACT</name>
<comment type="similarity">
    <text evidence="1">Belongs to the beta-lactamase family.</text>
</comment>
<dbReference type="InterPro" id="IPR051478">
    <property type="entry name" value="Beta-lactamase-like_AB/R"/>
</dbReference>
<keyword evidence="5" id="KW-1185">Reference proteome</keyword>
<dbReference type="SUPFAM" id="SSF56601">
    <property type="entry name" value="beta-lactamase/transpeptidase-like"/>
    <property type="match status" value="1"/>
</dbReference>
<reference evidence="4 5" key="1">
    <citation type="submission" date="2021-05" db="EMBL/GenBank/DDBJ databases">
        <title>A Polyphasic approach of four new species of the genus Ohtaekwangia: Ohtaekwangia histidinii sp. nov., Ohtaekwangia cretensis sp. nov., Ohtaekwangia indiensis sp. nov., Ohtaekwangia reichenbachii sp. nov. from diverse environment.</title>
        <authorList>
            <person name="Octaviana S."/>
        </authorList>
    </citation>
    <scope>NUCLEOTIDE SEQUENCE [LARGE SCALE GENOMIC DNA]</scope>
    <source>
        <strain evidence="4 5">PWU20</strain>
    </source>
</reference>
<dbReference type="Gene3D" id="3.40.710.10">
    <property type="entry name" value="DD-peptidase/beta-lactamase superfamily"/>
    <property type="match status" value="1"/>
</dbReference>
<dbReference type="RefSeq" id="WP_254153130.1">
    <property type="nucleotide sequence ID" value="NZ_JAHESD010000012.1"/>
</dbReference>
<organism evidence="4 5">
    <name type="scientific">Chryseosolibacter indicus</name>
    <dbReference type="NCBI Taxonomy" id="2782351"/>
    <lineage>
        <taxon>Bacteria</taxon>
        <taxon>Pseudomonadati</taxon>
        <taxon>Bacteroidota</taxon>
        <taxon>Cytophagia</taxon>
        <taxon>Cytophagales</taxon>
        <taxon>Chryseotaleaceae</taxon>
        <taxon>Chryseosolibacter</taxon>
    </lineage>
</organism>
<comment type="caution">
    <text evidence="4">The sequence shown here is derived from an EMBL/GenBank/DDBJ whole genome shotgun (WGS) entry which is preliminary data.</text>
</comment>
<proteinExistence type="inferred from homology"/>
<dbReference type="Pfam" id="PF00144">
    <property type="entry name" value="Beta-lactamase"/>
    <property type="match status" value="1"/>
</dbReference>
<keyword evidence="2" id="KW-1133">Transmembrane helix</keyword>
<dbReference type="Proteomes" id="UP000772618">
    <property type="component" value="Unassembled WGS sequence"/>
</dbReference>
<evidence type="ECO:0000313" key="5">
    <source>
        <dbReference type="Proteomes" id="UP000772618"/>
    </source>
</evidence>
<evidence type="ECO:0000259" key="3">
    <source>
        <dbReference type="Pfam" id="PF00144"/>
    </source>
</evidence>
<evidence type="ECO:0000313" key="4">
    <source>
        <dbReference type="EMBL" id="MBT1703165.1"/>
    </source>
</evidence>
<dbReference type="PANTHER" id="PTHR22935">
    <property type="entry name" value="PENICILLIN-BINDING PROTEIN"/>
    <property type="match status" value="1"/>
</dbReference>
<dbReference type="InterPro" id="IPR012338">
    <property type="entry name" value="Beta-lactam/transpept-like"/>
</dbReference>
<keyword evidence="2" id="KW-0812">Transmembrane</keyword>